<evidence type="ECO:0000259" key="1">
    <source>
        <dbReference type="Pfam" id="PF18796"/>
    </source>
</evidence>
<dbReference type="InterPro" id="IPR041047">
    <property type="entry name" value="LPD1"/>
</dbReference>
<feature type="domain" description="Large polyvalent protein-associated" evidence="1">
    <location>
        <begin position="445"/>
        <end position="524"/>
    </location>
</feature>
<dbReference type="RefSeq" id="WP_055299325.1">
    <property type="nucleotide sequence ID" value="NZ_BLYK01000073.1"/>
</dbReference>
<protein>
    <recommendedName>
        <fullName evidence="1">Large polyvalent protein-associated domain-containing protein</fullName>
    </recommendedName>
</protein>
<dbReference type="Proteomes" id="UP000095679">
    <property type="component" value="Unassembled WGS sequence"/>
</dbReference>
<gene>
    <name evidence="2" type="ORF">ERS852450_02415</name>
</gene>
<evidence type="ECO:0000313" key="2">
    <source>
        <dbReference type="EMBL" id="CUO78197.1"/>
    </source>
</evidence>
<name>A0A174HXZ9_9FIRM</name>
<evidence type="ECO:0000313" key="3">
    <source>
        <dbReference type="Proteomes" id="UP000095679"/>
    </source>
</evidence>
<reference evidence="2 3" key="1">
    <citation type="submission" date="2015-09" db="EMBL/GenBank/DDBJ databases">
        <authorList>
            <consortium name="Pathogen Informatics"/>
        </authorList>
    </citation>
    <scope>NUCLEOTIDE SEQUENCE [LARGE SCALE GENOMIC DNA]</scope>
    <source>
        <strain evidence="2 3">2789STDY5834835</strain>
    </source>
</reference>
<dbReference type="AlphaFoldDB" id="A0A174HXZ9"/>
<dbReference type="Pfam" id="PF18796">
    <property type="entry name" value="LPD1"/>
    <property type="match status" value="1"/>
</dbReference>
<sequence length="553" mass="63726">MAKKEITDFGSKIGGARKDVWVKRGLCVEDIKDMTASEKEKYIKRDYIWPKPDIQEELEKGFSRFIVYWHNEMRKTVTSKKNIYISAEEYINGVRKIRSMVEAVKTEKEISDFEQRALDGVFLRKKYGRTYEYIAPFGNIFNGNKFLKNIGTYGHLNMKRKMGKENFAMTEDEIMKKQFPVIFIDGDKCSVAEDRGRSILIYKSGCSAYYCYPKPNVVLVDKTYVLIDERHNILFCGTQENCEKKQKEAFKEKKAVSKRKRKEKWIPKQFETLERSGETWRPQDKHINGEELIERYGIRAGEFGNWTNTLERQASLDQAYDAFADLAFALDIDEKSVSLPGLSCGSLAIAFGARGRGDAAAHYEPLREVINLTRLRGAGSLGHEWAHALDHLIGQSAGLSCLATEGRIFDYVKSLKKVLNRIHYNENGIYTQYYVDSTQFDKQYSKDSHGYWSSECELFARAFACYLSDKLASEGKRNDYLNGHCNTYVSMDKKGNWIYAYPRGDERIRINEAIDELISELKDKRILFTRPEKKEETVSSVFTAAPNGQLCFA</sequence>
<accession>A0A174HXZ9</accession>
<proteinExistence type="predicted"/>
<dbReference type="EMBL" id="CYZL01000024">
    <property type="protein sequence ID" value="CUO78197.1"/>
    <property type="molecule type" value="Genomic_DNA"/>
</dbReference>
<organism evidence="2 3">
    <name type="scientific">Anaerobutyricum hallii</name>
    <dbReference type="NCBI Taxonomy" id="39488"/>
    <lineage>
        <taxon>Bacteria</taxon>
        <taxon>Bacillati</taxon>
        <taxon>Bacillota</taxon>
        <taxon>Clostridia</taxon>
        <taxon>Lachnospirales</taxon>
        <taxon>Lachnospiraceae</taxon>
        <taxon>Anaerobutyricum</taxon>
    </lineage>
</organism>